<feature type="region of interest" description="Disordered" evidence="1">
    <location>
        <begin position="218"/>
        <end position="252"/>
    </location>
</feature>
<evidence type="ECO:0000313" key="4">
    <source>
        <dbReference type="Proteomes" id="UP000695562"/>
    </source>
</evidence>
<evidence type="ECO:0000256" key="1">
    <source>
        <dbReference type="SAM" id="MobiDB-lite"/>
    </source>
</evidence>
<feature type="compositionally biased region" description="Low complexity" evidence="1">
    <location>
        <begin position="1578"/>
        <end position="1589"/>
    </location>
</feature>
<feature type="compositionally biased region" description="Pro residues" evidence="1">
    <location>
        <begin position="1590"/>
        <end position="1607"/>
    </location>
</feature>
<feature type="compositionally biased region" description="Low complexity" evidence="1">
    <location>
        <begin position="1608"/>
        <end position="1617"/>
    </location>
</feature>
<feature type="domain" description="CRIB" evidence="2">
    <location>
        <begin position="101"/>
        <end position="136"/>
    </location>
</feature>
<dbReference type="SUPFAM" id="SSF55753">
    <property type="entry name" value="Actin depolymerizing proteins"/>
    <property type="match status" value="5"/>
</dbReference>
<dbReference type="GO" id="GO:0051015">
    <property type="term" value="F:actin filament binding"/>
    <property type="evidence" value="ECO:0007669"/>
    <property type="project" value="InterPro"/>
</dbReference>
<dbReference type="GO" id="GO:0051016">
    <property type="term" value="P:barbed-end actin filament capping"/>
    <property type="evidence" value="ECO:0007669"/>
    <property type="project" value="TreeGrafter"/>
</dbReference>
<dbReference type="PANTHER" id="PTHR11977:SF38">
    <property type="entry name" value="NON-SPECIFIC SERINE_THREONINE PROTEIN KINASE"/>
    <property type="match status" value="1"/>
</dbReference>
<feature type="compositionally biased region" description="Low complexity" evidence="1">
    <location>
        <begin position="232"/>
        <end position="246"/>
    </location>
</feature>
<dbReference type="SMART" id="SM00262">
    <property type="entry name" value="GEL"/>
    <property type="match status" value="5"/>
</dbReference>
<feature type="compositionally biased region" description="Low complexity" evidence="1">
    <location>
        <begin position="21"/>
        <end position="42"/>
    </location>
</feature>
<feature type="compositionally biased region" description="Polar residues" evidence="1">
    <location>
        <begin position="56"/>
        <end position="68"/>
    </location>
</feature>
<proteinExistence type="predicted"/>
<evidence type="ECO:0000313" key="3">
    <source>
        <dbReference type="EMBL" id="KAF2071671.1"/>
    </source>
</evidence>
<feature type="compositionally biased region" description="Low complexity" evidence="1">
    <location>
        <begin position="283"/>
        <end position="301"/>
    </location>
</feature>
<dbReference type="InterPro" id="IPR029006">
    <property type="entry name" value="ADF-H/Gelsolin-like_dom_sf"/>
</dbReference>
<feature type="region of interest" description="Disordered" evidence="1">
    <location>
        <begin position="1663"/>
        <end position="1700"/>
    </location>
</feature>
<dbReference type="GO" id="GO:0015629">
    <property type="term" value="C:actin cytoskeleton"/>
    <property type="evidence" value="ECO:0007669"/>
    <property type="project" value="TreeGrafter"/>
</dbReference>
<accession>A0A8J4UR62</accession>
<gene>
    <name evidence="3" type="ORF">CYY_007004</name>
</gene>
<name>A0A8J4UR62_9MYCE</name>
<sequence length="1700" mass="190904">MSSSPMMIGMLDQQQQQPEGSTSTTPPSSTTSTPSSLINTTPTKKKKEKFTSKSSPNLYKTSQSSVPSSPGGKIKSFFSKINSSPIKNKSPRNAEPSSPTISRPFALSHVTHINFDPNSRELQGLPNDWGKTLKKSVSKLVSVRKDSTAARHSVMLQQTGLSSSAPQLHIDSNTNTTLESQSISVSSITPPLPTGSSNLELSINSDKLKLYTPEDLASSTNNLNSPLKRPKSNIPPISSLSNNNNNKFHHIRNSTPISSLSINNNSSSNNNLNNRIINTQSISSSPNLSNSSNSSPIISSPVKLSYDNQSPSSPSLLHSYSSSNFTPRKLDQQTNSKSLDNLVIGNPTYLRREIHITWNHVTGQFEGVPPEWQLYISEVSSDKQKKKRMEMRKRLILDESHKFDKEERSRRLIRDRCERARLLKEERRRSMYVPRNNKDDPIPIPSSIVGNDHQPLIKSYSVPNYSLWQISGTQVFKTKRIELSINSLCINDVFILDSGKTIYCWMGEQSSLQKQVRACSIANKIKYENQFIIEPIKIEILMQNESHPNLAVYESFFNLLKSNNQISSSTNFLLPKITKLGQTLDSVLSEEESQMTWLYRVSDNGKITTMEERPILPTILNSNTCFILDCETDIFVWNGKYSHPLKQKVAVIFAKEFLNIFSDRPQWASLHIVHQGEEPWLFKERFLYWLEDECIVDNLKRNTFSLRSGSFSNGSKPFSMTGGPSVNNPMTPVPMPIDQNFLVSDLFTIPDHYNKKLNIDNNNEQYISLDIWKSEGNSWKKVPTNLHGHFESNQCYVCHHVFKVNGKFQSRAYFWQGAEASIKWWIVFQFGLYKELDQHMQTLGASPPPTECLTQNKESHQFLNLFKNIFIHHPSPVQANNSNNTESLPHSSSGFSISSMSSLNSGAISASPSMSSNGSNFSLSQLASKTTLYVVSMIANTYVRTCQFQDFDISNFNSRDLFIFHSFAAKTMFVWAGKGCLADLKLVGNRTAQSIHQYYQSINEIARNDFNLVIEFDEGKEPPIFWKLFLSSSNVAAQNITNMPLEQKRTFYSYDPYFEVTHRLEPKLFHIFYHPKVKTYVINKVNPFCQGDLCEEDAFILDAFYKIYIWTGPSCSDRKKDCAFDIAKQYIQESNMGHFKDTEILFIEAGEEDIDFKSYFPAWSNHLTLSNWRNNSQSLIGAGADHRLLNSIVTFGAISADSMMAHDSGDESMDSSPISISPASASPPIPSILANVKDEPLESWEIQLESEMDRIRKKRYSPQTSPKLSSFRHHHEENLVDTNQKFLLSTSINHPGSPLKYLSSPVSSSTDTTPDSSPLPSPHITTSMDQLECENDIVVVKQQEEEEDDEFEQDEFEQDDEFNDIHEQEEYYQENGKPISSPVRKLSNSQQLYSISPGSRNKLLELAQINCIRYRKRGTSVLGKKPSSPIQKPLTPPKDRIKSVLENTKSFYGGSIDAKSLKELKADFELDKIEYELSQMASLSLEPILSESSDSTSSLDSIDSQDNQDNLNSTTSLSILLSSSEQQSSKDIHNNNNISIKPKPVVPPRKDLVQTSSPLSTPSPTPISTKPIPPPASAKPTSSANNNTKPTPPPSSLKPKPTPPPASAKPTITAKTPIIGEGQSVSFSANSAKQPRESIQMIQRTSSVKEKIFQCETIVKNIADSVQKTSPKLRTSGSSLPTQQQQTQPTLSPRMNNNKK</sequence>
<keyword evidence="4" id="KW-1185">Reference proteome</keyword>
<dbReference type="GO" id="GO:0051014">
    <property type="term" value="P:actin filament severing"/>
    <property type="evidence" value="ECO:0007669"/>
    <property type="project" value="TreeGrafter"/>
</dbReference>
<feature type="compositionally biased region" description="Low complexity" evidence="1">
    <location>
        <begin position="73"/>
        <end position="88"/>
    </location>
</feature>
<dbReference type="GO" id="GO:0005546">
    <property type="term" value="F:phosphatidylinositol-4,5-bisphosphate binding"/>
    <property type="evidence" value="ECO:0007669"/>
    <property type="project" value="TreeGrafter"/>
</dbReference>
<feature type="compositionally biased region" description="Polar residues" evidence="1">
    <location>
        <begin position="1664"/>
        <end position="1677"/>
    </location>
</feature>
<evidence type="ECO:0000259" key="2">
    <source>
        <dbReference type="SMART" id="SM00285"/>
    </source>
</evidence>
<dbReference type="GO" id="GO:0005737">
    <property type="term" value="C:cytoplasm"/>
    <property type="evidence" value="ECO:0007669"/>
    <property type="project" value="TreeGrafter"/>
</dbReference>
<organism evidence="3 4">
    <name type="scientific">Polysphondylium violaceum</name>
    <dbReference type="NCBI Taxonomy" id="133409"/>
    <lineage>
        <taxon>Eukaryota</taxon>
        <taxon>Amoebozoa</taxon>
        <taxon>Evosea</taxon>
        <taxon>Eumycetozoa</taxon>
        <taxon>Dictyostelia</taxon>
        <taxon>Dictyosteliales</taxon>
        <taxon>Dictyosteliaceae</taxon>
        <taxon>Polysphondylium</taxon>
    </lineage>
</organism>
<feature type="region of interest" description="Disordered" evidence="1">
    <location>
        <begin position="1523"/>
        <end position="1638"/>
    </location>
</feature>
<feature type="compositionally biased region" description="Low complexity" evidence="1">
    <location>
        <begin position="310"/>
        <end position="323"/>
    </location>
</feature>
<dbReference type="Gene3D" id="3.90.810.10">
    <property type="entry name" value="CRIB domain"/>
    <property type="match status" value="2"/>
</dbReference>
<feature type="compositionally biased region" description="Low complexity" evidence="1">
    <location>
        <begin position="1302"/>
        <end position="1318"/>
    </location>
</feature>
<comment type="caution">
    <text evidence="3">The sequence shown here is derived from an EMBL/GenBank/DDBJ whole genome shotgun (WGS) entry which is preliminary data.</text>
</comment>
<feature type="region of interest" description="Disordered" evidence="1">
    <location>
        <begin position="1255"/>
        <end position="1274"/>
    </location>
</feature>
<dbReference type="OrthoDB" id="20529at2759"/>
<dbReference type="Pfam" id="PF00786">
    <property type="entry name" value="PBD"/>
    <property type="match status" value="2"/>
</dbReference>
<feature type="compositionally biased region" description="Low complexity" evidence="1">
    <location>
        <begin position="1678"/>
        <end position="1693"/>
    </location>
</feature>
<feature type="region of interest" description="Disordered" evidence="1">
    <location>
        <begin position="1299"/>
        <end position="1322"/>
    </location>
</feature>
<feature type="region of interest" description="Disordered" evidence="1">
    <location>
        <begin position="283"/>
        <end position="333"/>
    </location>
</feature>
<feature type="region of interest" description="Disordered" evidence="1">
    <location>
        <begin position="1"/>
        <end position="103"/>
    </location>
</feature>
<dbReference type="InterPro" id="IPR007123">
    <property type="entry name" value="Gelsolin-like_dom"/>
</dbReference>
<dbReference type="Proteomes" id="UP000695562">
    <property type="component" value="Unassembled WGS sequence"/>
</dbReference>
<protein>
    <recommendedName>
        <fullName evidence="2">CRIB domain-containing protein</fullName>
    </recommendedName>
</protein>
<dbReference type="InterPro" id="IPR007122">
    <property type="entry name" value="Villin/Gelsolin"/>
</dbReference>
<feature type="compositionally biased region" description="Polar residues" evidence="1">
    <location>
        <begin position="1623"/>
        <end position="1633"/>
    </location>
</feature>
<feature type="compositionally biased region" description="Pro residues" evidence="1">
    <location>
        <begin position="1561"/>
        <end position="1577"/>
    </location>
</feature>
<feature type="domain" description="CRIB" evidence="2">
    <location>
        <begin position="344"/>
        <end position="379"/>
    </location>
</feature>
<dbReference type="Pfam" id="PF00626">
    <property type="entry name" value="Gelsolin"/>
    <property type="match status" value="3"/>
</dbReference>
<dbReference type="GO" id="GO:0008154">
    <property type="term" value="P:actin polymerization or depolymerization"/>
    <property type="evidence" value="ECO:0007669"/>
    <property type="project" value="TreeGrafter"/>
</dbReference>
<dbReference type="InterPro" id="IPR000095">
    <property type="entry name" value="CRIB_dom"/>
</dbReference>
<dbReference type="InterPro" id="IPR036936">
    <property type="entry name" value="CRIB_dom_sf"/>
</dbReference>
<dbReference type="EMBL" id="AJWJ01000351">
    <property type="protein sequence ID" value="KAF2071671.1"/>
    <property type="molecule type" value="Genomic_DNA"/>
</dbReference>
<dbReference type="Gene3D" id="3.40.20.10">
    <property type="entry name" value="Severin"/>
    <property type="match status" value="5"/>
</dbReference>
<reference evidence="3" key="1">
    <citation type="submission" date="2020-01" db="EMBL/GenBank/DDBJ databases">
        <title>Development of genomics and gene disruption for Polysphondylium violaceum indicates a role for the polyketide synthase stlB in stalk morphogenesis.</title>
        <authorList>
            <person name="Narita B."/>
            <person name="Kawabe Y."/>
            <person name="Kin K."/>
            <person name="Saito T."/>
            <person name="Gibbs R."/>
            <person name="Kuspa A."/>
            <person name="Muzny D."/>
            <person name="Queller D."/>
            <person name="Richards S."/>
            <person name="Strassman J."/>
            <person name="Sucgang R."/>
            <person name="Worley K."/>
            <person name="Schaap P."/>
        </authorList>
    </citation>
    <scope>NUCLEOTIDE SEQUENCE</scope>
    <source>
        <strain evidence="3">QSvi11</strain>
    </source>
</reference>
<dbReference type="SMART" id="SM00285">
    <property type="entry name" value="PBD"/>
    <property type="match status" value="2"/>
</dbReference>
<dbReference type="PANTHER" id="PTHR11977">
    <property type="entry name" value="VILLIN"/>
    <property type="match status" value="1"/>
</dbReference>